<evidence type="ECO:0000256" key="1">
    <source>
        <dbReference type="SAM" id="MobiDB-lite"/>
    </source>
</evidence>
<proteinExistence type="predicted"/>
<name>A0A8T0WKX1_PANVG</name>
<dbReference type="AlphaFoldDB" id="A0A8T0WKX1"/>
<protein>
    <submittedName>
        <fullName evidence="2">Uncharacterized protein</fullName>
    </submittedName>
</protein>
<reference evidence="2" key="1">
    <citation type="submission" date="2020-05" db="EMBL/GenBank/DDBJ databases">
        <title>WGS assembly of Panicum virgatum.</title>
        <authorList>
            <person name="Lovell J.T."/>
            <person name="Jenkins J."/>
            <person name="Shu S."/>
            <person name="Juenger T.E."/>
            <person name="Schmutz J."/>
        </authorList>
    </citation>
    <scope>NUCLEOTIDE SEQUENCE</scope>
    <source>
        <strain evidence="2">AP13</strain>
    </source>
</reference>
<comment type="caution">
    <text evidence="2">The sequence shown here is derived from an EMBL/GenBank/DDBJ whole genome shotgun (WGS) entry which is preliminary data.</text>
</comment>
<gene>
    <name evidence="2" type="ORF">PVAP13_1NG020178</name>
</gene>
<dbReference type="EMBL" id="CM029038">
    <property type="protein sequence ID" value="KAG2648660.1"/>
    <property type="molecule type" value="Genomic_DNA"/>
</dbReference>
<evidence type="ECO:0000313" key="3">
    <source>
        <dbReference type="Proteomes" id="UP000823388"/>
    </source>
</evidence>
<dbReference type="Proteomes" id="UP000823388">
    <property type="component" value="Chromosome 1N"/>
</dbReference>
<keyword evidence="3" id="KW-1185">Reference proteome</keyword>
<feature type="compositionally biased region" description="Basic and acidic residues" evidence="1">
    <location>
        <begin position="1"/>
        <end position="12"/>
    </location>
</feature>
<feature type="compositionally biased region" description="Polar residues" evidence="1">
    <location>
        <begin position="49"/>
        <end position="64"/>
    </location>
</feature>
<accession>A0A8T0WKX1</accession>
<organism evidence="2 3">
    <name type="scientific">Panicum virgatum</name>
    <name type="common">Blackwell switchgrass</name>
    <dbReference type="NCBI Taxonomy" id="38727"/>
    <lineage>
        <taxon>Eukaryota</taxon>
        <taxon>Viridiplantae</taxon>
        <taxon>Streptophyta</taxon>
        <taxon>Embryophyta</taxon>
        <taxon>Tracheophyta</taxon>
        <taxon>Spermatophyta</taxon>
        <taxon>Magnoliopsida</taxon>
        <taxon>Liliopsida</taxon>
        <taxon>Poales</taxon>
        <taxon>Poaceae</taxon>
        <taxon>PACMAD clade</taxon>
        <taxon>Panicoideae</taxon>
        <taxon>Panicodae</taxon>
        <taxon>Paniceae</taxon>
        <taxon>Panicinae</taxon>
        <taxon>Panicum</taxon>
        <taxon>Panicum sect. Hiantes</taxon>
    </lineage>
</organism>
<feature type="compositionally biased region" description="Basic and acidic residues" evidence="1">
    <location>
        <begin position="149"/>
        <end position="179"/>
    </location>
</feature>
<feature type="compositionally biased region" description="Basic and acidic residues" evidence="1">
    <location>
        <begin position="32"/>
        <end position="46"/>
    </location>
</feature>
<feature type="compositionally biased region" description="Basic and acidic residues" evidence="1">
    <location>
        <begin position="70"/>
        <end position="82"/>
    </location>
</feature>
<feature type="compositionally biased region" description="Polar residues" evidence="1">
    <location>
        <begin position="13"/>
        <end position="30"/>
    </location>
</feature>
<sequence>MRVDDHHQRSFQDDASNEGTTPQASPTSDQKGGFHLEGSPESREEGQEMTPSRRNAASQSSPLAGTQHKRPPDSSRTTERAPARGRARRGGDGHRRPRAPPTESRSWRGGRPPATADPGQGEASGGHEPTRRGRAGHWTPQAPARSPQRTREPRERRTTPQVHLPREGRSGPEEPRSGEEDTGSGVQRPEVARGGHRFARSGKRDGRRERGGRPSRLRLGCRPPPPLGVERTSAAATAIVGEVGGGGVAPRVAWRRRTWGEGGTFSTS</sequence>
<feature type="region of interest" description="Disordered" evidence="1">
    <location>
        <begin position="1"/>
        <end position="229"/>
    </location>
</feature>
<feature type="compositionally biased region" description="Basic and acidic residues" evidence="1">
    <location>
        <begin position="202"/>
        <end position="212"/>
    </location>
</feature>
<evidence type="ECO:0000313" key="2">
    <source>
        <dbReference type="EMBL" id="KAG2648660.1"/>
    </source>
</evidence>